<dbReference type="Proteomes" id="UP000217895">
    <property type="component" value="Chromosome"/>
</dbReference>
<gene>
    <name evidence="1" type="ORF">NIES2135_42900</name>
</gene>
<accession>A0A1Z4JKY6</accession>
<reference evidence="1 2" key="1">
    <citation type="submission" date="2017-06" db="EMBL/GenBank/DDBJ databases">
        <title>Genome sequencing of cyanobaciteial culture collection at National Institute for Environmental Studies (NIES).</title>
        <authorList>
            <person name="Hirose Y."/>
            <person name="Shimura Y."/>
            <person name="Fujisawa T."/>
            <person name="Nakamura Y."/>
            <person name="Kawachi M."/>
        </authorList>
    </citation>
    <scope>NUCLEOTIDE SEQUENCE [LARGE SCALE GENOMIC DNA]</scope>
    <source>
        <strain evidence="1 2">NIES-2135</strain>
    </source>
</reference>
<sequence length="69" mass="7413">MGVAFGLLLQPQLLSDDLGWGLFGSVDLLMVRSVTGVVSNAEGGGVIEFRNSQWTSPPVEEFTQSQSKE</sequence>
<evidence type="ECO:0000313" key="1">
    <source>
        <dbReference type="EMBL" id="BAY57425.1"/>
    </source>
</evidence>
<keyword evidence="2" id="KW-1185">Reference proteome</keyword>
<proteinExistence type="predicted"/>
<evidence type="ECO:0000313" key="2">
    <source>
        <dbReference type="Proteomes" id="UP000217895"/>
    </source>
</evidence>
<name>A0A1Z4JKY6_LEPBY</name>
<organism evidence="1 2">
    <name type="scientific">Leptolyngbya boryana NIES-2135</name>
    <dbReference type="NCBI Taxonomy" id="1973484"/>
    <lineage>
        <taxon>Bacteria</taxon>
        <taxon>Bacillati</taxon>
        <taxon>Cyanobacteriota</taxon>
        <taxon>Cyanophyceae</taxon>
        <taxon>Leptolyngbyales</taxon>
        <taxon>Leptolyngbyaceae</taxon>
        <taxon>Leptolyngbya group</taxon>
        <taxon>Leptolyngbya</taxon>
    </lineage>
</organism>
<protein>
    <submittedName>
        <fullName evidence="1">Uncharacterized protein</fullName>
    </submittedName>
</protein>
<dbReference type="EMBL" id="AP018203">
    <property type="protein sequence ID" value="BAY57425.1"/>
    <property type="molecule type" value="Genomic_DNA"/>
</dbReference>
<dbReference type="AlphaFoldDB" id="A0A1Z4JKY6"/>